<sequence length="155" mass="16916">MKLAFTMIELVFVIVILGILGAVAFPKMAPFIEDAKMARGQSNVAAIRSAISNERGKNMLNGVVAFPQILDDAAKDTSGESLFDGNATVSILQYPLYSKASGGFWMKKSDNGATTQYRYYLSDSRYVDFNYTRATGNFDCAHNAANDNDCANLTK</sequence>
<proteinExistence type="predicted"/>
<gene>
    <name evidence="2" type="ORF">SJPD1_1983</name>
</gene>
<dbReference type="KEGG" id="sulj:SJPD1_1983"/>
<dbReference type="AlphaFoldDB" id="A0A290HQV8"/>
<organism evidence="2 3">
    <name type="scientific">Sulfurospirillum diekertiae</name>
    <dbReference type="NCBI Taxonomy" id="1854492"/>
    <lineage>
        <taxon>Bacteria</taxon>
        <taxon>Pseudomonadati</taxon>
        <taxon>Campylobacterota</taxon>
        <taxon>Epsilonproteobacteria</taxon>
        <taxon>Campylobacterales</taxon>
        <taxon>Sulfurospirillaceae</taxon>
        <taxon>Sulfurospirillum</taxon>
    </lineage>
</organism>
<dbReference type="RefSeq" id="WP_096047015.1">
    <property type="nucleotide sequence ID" value="NZ_CP023275.1"/>
</dbReference>
<dbReference type="GO" id="GO:0015627">
    <property type="term" value="C:type II protein secretion system complex"/>
    <property type="evidence" value="ECO:0007669"/>
    <property type="project" value="InterPro"/>
</dbReference>
<evidence type="ECO:0000313" key="2">
    <source>
        <dbReference type="EMBL" id="ATB70088.1"/>
    </source>
</evidence>
<dbReference type="Proteomes" id="UP000217349">
    <property type="component" value="Chromosome"/>
</dbReference>
<accession>A0A290HQV8</accession>
<name>A0A290HQV8_9BACT</name>
<dbReference type="PRINTS" id="PR00813">
    <property type="entry name" value="BCTERIALGSPG"/>
</dbReference>
<dbReference type="SUPFAM" id="SSF54523">
    <property type="entry name" value="Pili subunits"/>
    <property type="match status" value="1"/>
</dbReference>
<evidence type="ECO:0000313" key="3">
    <source>
        <dbReference type="Proteomes" id="UP000217349"/>
    </source>
</evidence>
<dbReference type="Gene3D" id="3.30.700.10">
    <property type="entry name" value="Glycoprotein, Type 4 Pilin"/>
    <property type="match status" value="1"/>
</dbReference>
<dbReference type="InterPro" id="IPR000983">
    <property type="entry name" value="Bac_GSPG_pilin"/>
</dbReference>
<dbReference type="InterPro" id="IPR012902">
    <property type="entry name" value="N_methyl_site"/>
</dbReference>
<protein>
    <recommendedName>
        <fullName evidence="4">Pseudopilin domain-containing protein</fullName>
    </recommendedName>
</protein>
<evidence type="ECO:0000256" key="1">
    <source>
        <dbReference type="ARBA" id="ARBA00022481"/>
    </source>
</evidence>
<keyword evidence="1" id="KW-0488">Methylation</keyword>
<dbReference type="NCBIfam" id="TIGR02532">
    <property type="entry name" value="IV_pilin_GFxxxE"/>
    <property type="match status" value="1"/>
</dbReference>
<evidence type="ECO:0008006" key="4">
    <source>
        <dbReference type="Google" id="ProtNLM"/>
    </source>
</evidence>
<dbReference type="InterPro" id="IPR045584">
    <property type="entry name" value="Pilin-like"/>
</dbReference>
<dbReference type="GO" id="GO:0015628">
    <property type="term" value="P:protein secretion by the type II secretion system"/>
    <property type="evidence" value="ECO:0007669"/>
    <property type="project" value="InterPro"/>
</dbReference>
<dbReference type="EMBL" id="CP023275">
    <property type="protein sequence ID" value="ATB70088.1"/>
    <property type="molecule type" value="Genomic_DNA"/>
</dbReference>
<dbReference type="OrthoDB" id="5349145at2"/>
<reference evidence="3" key="1">
    <citation type="submission" date="2017-09" db="EMBL/GenBank/DDBJ databases">
        <title>The complete genome of Sulfurospirillum sp. JPD-1.</title>
        <authorList>
            <person name="Goris T."/>
        </authorList>
    </citation>
    <scope>NUCLEOTIDE SEQUENCE [LARGE SCALE GENOMIC DNA]</scope>
    <source>
        <strain evidence="3">JPD-1</strain>
    </source>
</reference>